<evidence type="ECO:0000313" key="2">
    <source>
        <dbReference type="Proteomes" id="UP000263596"/>
    </source>
</evidence>
<evidence type="ECO:0008006" key="3">
    <source>
        <dbReference type="Google" id="ProtNLM"/>
    </source>
</evidence>
<dbReference type="Proteomes" id="UP000263596">
    <property type="component" value="Unassembled WGS sequence"/>
</dbReference>
<protein>
    <recommendedName>
        <fullName evidence="3">Fumarase C C-terminal domain-containing protein</fullName>
    </recommendedName>
</protein>
<dbReference type="EMBL" id="DPVE01000193">
    <property type="protein sequence ID" value="HCK30661.1"/>
    <property type="molecule type" value="Genomic_DNA"/>
</dbReference>
<dbReference type="Gene3D" id="1.10.40.30">
    <property type="entry name" value="Fumarase/aspartase (C-terminal domain)"/>
    <property type="match status" value="1"/>
</dbReference>
<organism evidence="1 2">
    <name type="scientific">Acinetobacter ursingii</name>
    <dbReference type="NCBI Taxonomy" id="108980"/>
    <lineage>
        <taxon>Bacteria</taxon>
        <taxon>Pseudomonadati</taxon>
        <taxon>Pseudomonadota</taxon>
        <taxon>Gammaproteobacteria</taxon>
        <taxon>Moraxellales</taxon>
        <taxon>Moraxellaceae</taxon>
        <taxon>Acinetobacter</taxon>
    </lineage>
</organism>
<name>A0A3D2SMK2_9GAMM</name>
<dbReference type="AlphaFoldDB" id="A0A3D2SMK2"/>
<comment type="caution">
    <text evidence="1">The sequence shown here is derived from an EMBL/GenBank/DDBJ whole genome shotgun (WGS) entry which is preliminary data.</text>
</comment>
<accession>A0A3D2SMK2</accession>
<reference evidence="1 2" key="1">
    <citation type="journal article" date="2018" name="Nat. Biotechnol.">
        <title>A standardized bacterial taxonomy based on genome phylogeny substantially revises the tree of life.</title>
        <authorList>
            <person name="Parks D.H."/>
            <person name="Chuvochina M."/>
            <person name="Waite D.W."/>
            <person name="Rinke C."/>
            <person name="Skarshewski A."/>
            <person name="Chaumeil P.A."/>
            <person name="Hugenholtz P."/>
        </authorList>
    </citation>
    <scope>NUCLEOTIDE SEQUENCE [LARGE SCALE GENOMIC DNA]</scope>
    <source>
        <strain evidence="1">UBA9669</strain>
    </source>
</reference>
<gene>
    <name evidence="1" type="ORF">DHW29_11040</name>
</gene>
<proteinExistence type="predicted"/>
<sequence length="44" mass="4765">RIAKTANESGLSVLSLIREEQLLSDEVIAEILAIDNMVKPKDAA</sequence>
<feature type="non-terminal residue" evidence="1">
    <location>
        <position position="1"/>
    </location>
</feature>
<evidence type="ECO:0000313" key="1">
    <source>
        <dbReference type="EMBL" id="HCK30661.1"/>
    </source>
</evidence>